<keyword evidence="3" id="KW-1185">Reference proteome</keyword>
<evidence type="ECO:0000313" key="2">
    <source>
        <dbReference type="EMBL" id="QYN80180.1"/>
    </source>
</evidence>
<sequence>MIKFIKSLFETKPEPKKMGFAEEYEKEYIYMGDGMIEEVVRRGDPFPKATAGSSAAALSKSRNQNPNRTGAAPTATHYDRSYTDNTHMSMIAPVTVLHSTPSYMPSTSGGYDPGYSSCDSGSSGGSCD</sequence>
<feature type="region of interest" description="Disordered" evidence="1">
    <location>
        <begin position="102"/>
        <end position="128"/>
    </location>
</feature>
<dbReference type="Pfam" id="PF23836">
    <property type="entry name" value="DUF7206"/>
    <property type="match status" value="1"/>
</dbReference>
<evidence type="ECO:0000313" key="3">
    <source>
        <dbReference type="Proteomes" id="UP000828441"/>
    </source>
</evidence>
<dbReference type="InterPro" id="IPR055630">
    <property type="entry name" value="DUF7206"/>
</dbReference>
<name>A0AAE8BEK3_9CAUD</name>
<dbReference type="Proteomes" id="UP000828441">
    <property type="component" value="Segment"/>
</dbReference>
<feature type="region of interest" description="Disordered" evidence="1">
    <location>
        <begin position="44"/>
        <end position="80"/>
    </location>
</feature>
<dbReference type="KEGG" id="vg:77925558"/>
<evidence type="ECO:0000256" key="1">
    <source>
        <dbReference type="SAM" id="MobiDB-lite"/>
    </source>
</evidence>
<protein>
    <submittedName>
        <fullName evidence="2">Uncharacterized protein</fullName>
    </submittedName>
</protein>
<accession>A0AAE8BEK3</accession>
<proteinExistence type="predicted"/>
<reference evidence="3" key="1">
    <citation type="journal article" date="2021" name="Viruses">
        <title>Novel Viruses That Lyse Plant and Human Strains of Kosakonia cowanii.</title>
        <authorList>
            <person name="Petrzik K."/>
            <person name="Brazdova S."/>
            <person name="Krawczyk K."/>
        </authorList>
    </citation>
    <scope>NUCLEOTIDE SEQUENCE [LARGE SCALE GENOMIC DNA]</scope>
</reference>
<dbReference type="EMBL" id="MZ348423">
    <property type="protein sequence ID" value="QYN80180.1"/>
    <property type="molecule type" value="Genomic_DNA"/>
</dbReference>
<feature type="compositionally biased region" description="Low complexity" evidence="1">
    <location>
        <begin position="108"/>
        <end position="121"/>
    </location>
</feature>
<organism evidence="2 3">
    <name type="scientific">Kosakonia phage 305</name>
    <dbReference type="NCBI Taxonomy" id="2863193"/>
    <lineage>
        <taxon>Viruses</taxon>
        <taxon>Duplodnaviria</taxon>
        <taxon>Heunggongvirae</taxon>
        <taxon>Uroviricota</taxon>
        <taxon>Caudoviricetes</taxon>
        <taxon>Pantevenvirales</taxon>
        <taxon>Straboviridae</taxon>
        <taxon>Tevenvirinae</taxon>
        <taxon>Kanagawavirus</taxon>
        <taxon>Kanagawavirus threeohfive</taxon>
    </lineage>
</organism>
<dbReference type="GeneID" id="77925558"/>
<dbReference type="RefSeq" id="YP_010649986.1">
    <property type="nucleotide sequence ID" value="NC_070776.1"/>
</dbReference>